<dbReference type="SUPFAM" id="SSF55424">
    <property type="entry name" value="FAD/NAD-linked reductases, dimerisation (C-terminal) domain"/>
    <property type="match status" value="1"/>
</dbReference>
<dbReference type="InterPro" id="IPR004099">
    <property type="entry name" value="Pyr_nucl-diS_OxRdtase_dimer"/>
</dbReference>
<dbReference type="Pfam" id="PF07992">
    <property type="entry name" value="Pyr_redox_2"/>
    <property type="match status" value="1"/>
</dbReference>
<dbReference type="PANTHER" id="PTHR43014">
    <property type="entry name" value="MERCURIC REDUCTASE"/>
    <property type="match status" value="1"/>
</dbReference>
<dbReference type="Proteomes" id="UP000644610">
    <property type="component" value="Unassembled WGS sequence"/>
</dbReference>
<dbReference type="PIRSF" id="PIRSF000350">
    <property type="entry name" value="Mercury_reductase_MerA"/>
    <property type="match status" value="1"/>
</dbReference>
<protein>
    <submittedName>
        <fullName evidence="9">Mercuric reductase</fullName>
    </submittedName>
</protein>
<gene>
    <name evidence="9" type="ORF">Psi02_70980</name>
</gene>
<evidence type="ECO:0000256" key="4">
    <source>
        <dbReference type="ARBA" id="ARBA00023002"/>
    </source>
</evidence>
<feature type="binding site" evidence="5">
    <location>
        <position position="291"/>
    </location>
    <ligand>
        <name>NAD(+)</name>
        <dbReference type="ChEBI" id="CHEBI:57540"/>
    </ligand>
</feature>
<evidence type="ECO:0000256" key="1">
    <source>
        <dbReference type="ARBA" id="ARBA00007532"/>
    </source>
</evidence>
<dbReference type="PRINTS" id="PR00368">
    <property type="entry name" value="FADPNR"/>
</dbReference>
<dbReference type="FunFam" id="3.30.390.30:FF:000001">
    <property type="entry name" value="Dihydrolipoyl dehydrogenase"/>
    <property type="match status" value="1"/>
</dbReference>
<dbReference type="GO" id="GO:0003955">
    <property type="term" value="F:NAD(P)H dehydrogenase (quinone) activity"/>
    <property type="evidence" value="ECO:0007669"/>
    <property type="project" value="TreeGrafter"/>
</dbReference>
<evidence type="ECO:0000313" key="9">
    <source>
        <dbReference type="EMBL" id="GII50674.1"/>
    </source>
</evidence>
<dbReference type="InterPro" id="IPR036188">
    <property type="entry name" value="FAD/NAD-bd_sf"/>
</dbReference>
<keyword evidence="5" id="KW-0547">Nucleotide-binding</keyword>
<keyword evidence="3 5" id="KW-0274">FAD</keyword>
<feature type="binding site" evidence="5">
    <location>
        <position position="79"/>
    </location>
    <ligand>
        <name>FAD</name>
        <dbReference type="ChEBI" id="CHEBI:57692"/>
    </ligand>
</feature>
<dbReference type="GO" id="GO:0050660">
    <property type="term" value="F:flavin adenine dinucleotide binding"/>
    <property type="evidence" value="ECO:0007669"/>
    <property type="project" value="TreeGrafter"/>
</dbReference>
<sequence length="488" mass="52236">MTTIELYPDDVHNQRTIRQGHPSDWVNREGGDYDLVVLGGGPGGLVAAMTAAAGGHRVAMTEQRLTGGTCVNFGCTPSKALIRCARAVHDASRGVEFGFRLDAPPQTDFGSVMDRVRRMRSLSSSGDAVEVVEQAGAEVYLGHTRFTAPNTVEVEGRLLRFRKAVIATGSDPVMPPIEGLRTGEYLTNETVFSLTELPARLVVIGSGPLGCELAQAFRRLGSEVDLVSHSRTLLPNDEPEVGELIGRRFEQEGLRLHLGFTAVRAGAGRLLVQGPDGTRELPYDALLIATGRKANVEHLDLGAAGVHVARDGVEVDEYLCTSNPDVYAVGDATFPQKFTHAAMATARLCIANALDGAHRPARELVIPHCTYTDPEVAEVGLTPRRARDEGVAIDAYRLELAKVERAFIDGEEEGFGAIYTRSGSGEIAGATLVAAHAGEMISELTLAITNQVPLEALANTVHCYPTQAEVFQRIALQYAGPQSVAVAH</sequence>
<evidence type="ECO:0000313" key="10">
    <source>
        <dbReference type="Proteomes" id="UP000644610"/>
    </source>
</evidence>
<proteinExistence type="inferred from homology"/>
<dbReference type="AlphaFoldDB" id="A0A8J3XRU8"/>
<dbReference type="Gene3D" id="3.30.390.30">
    <property type="match status" value="1"/>
</dbReference>
<dbReference type="InterPro" id="IPR023753">
    <property type="entry name" value="FAD/NAD-binding_dom"/>
</dbReference>
<accession>A0A8J3XRU8</accession>
<evidence type="ECO:0000256" key="2">
    <source>
        <dbReference type="ARBA" id="ARBA00022630"/>
    </source>
</evidence>
<keyword evidence="5" id="KW-0520">NAD</keyword>
<dbReference type="InterPro" id="IPR016156">
    <property type="entry name" value="FAD/NAD-linked_Rdtase_dimer_sf"/>
</dbReference>
<name>A0A8J3XRU8_9ACTN</name>
<dbReference type="PRINTS" id="PR00411">
    <property type="entry name" value="PNDRDTASEI"/>
</dbReference>
<dbReference type="InterPro" id="IPR001100">
    <property type="entry name" value="Pyr_nuc-diS_OxRdtase"/>
</dbReference>
<feature type="domain" description="FAD/NAD(P)-binding" evidence="8">
    <location>
        <begin position="33"/>
        <end position="344"/>
    </location>
</feature>
<dbReference type="EMBL" id="BOOQ01000054">
    <property type="protein sequence ID" value="GII50674.1"/>
    <property type="molecule type" value="Genomic_DNA"/>
</dbReference>
<evidence type="ECO:0000259" key="7">
    <source>
        <dbReference type="Pfam" id="PF02852"/>
    </source>
</evidence>
<evidence type="ECO:0000256" key="5">
    <source>
        <dbReference type="PIRSR" id="PIRSR000350-3"/>
    </source>
</evidence>
<comment type="caution">
    <text evidence="9">The sequence shown here is derived from an EMBL/GenBank/DDBJ whole genome shotgun (WGS) entry which is preliminary data.</text>
</comment>
<feature type="binding site" evidence="5">
    <location>
        <begin position="168"/>
        <end position="170"/>
    </location>
    <ligand>
        <name>FAD</name>
        <dbReference type="ChEBI" id="CHEBI:57692"/>
    </ligand>
</feature>
<evidence type="ECO:0000256" key="6">
    <source>
        <dbReference type="PIRSR" id="PIRSR000350-4"/>
    </source>
</evidence>
<dbReference type="PANTHER" id="PTHR43014:SF2">
    <property type="entry name" value="MERCURIC REDUCTASE"/>
    <property type="match status" value="1"/>
</dbReference>
<dbReference type="RefSeq" id="WP_203980157.1">
    <property type="nucleotide sequence ID" value="NZ_BAAAKY010000017.1"/>
</dbReference>
<evidence type="ECO:0000259" key="8">
    <source>
        <dbReference type="Pfam" id="PF07992"/>
    </source>
</evidence>
<organism evidence="9 10">
    <name type="scientific">Planotetraspora silvatica</name>
    <dbReference type="NCBI Taxonomy" id="234614"/>
    <lineage>
        <taxon>Bacteria</taxon>
        <taxon>Bacillati</taxon>
        <taxon>Actinomycetota</taxon>
        <taxon>Actinomycetes</taxon>
        <taxon>Streptosporangiales</taxon>
        <taxon>Streptosporangiaceae</taxon>
        <taxon>Planotetraspora</taxon>
    </lineage>
</organism>
<feature type="binding site" evidence="5">
    <location>
        <position position="331"/>
    </location>
    <ligand>
        <name>FAD</name>
        <dbReference type="ChEBI" id="CHEBI:57692"/>
    </ligand>
</feature>
<keyword evidence="4" id="KW-0560">Oxidoreductase</keyword>
<feature type="disulfide bond" description="Redox-active" evidence="6">
    <location>
        <begin position="70"/>
        <end position="75"/>
    </location>
</feature>
<dbReference type="Gene3D" id="3.50.50.60">
    <property type="entry name" value="FAD/NAD(P)-binding domain"/>
    <property type="match status" value="2"/>
</dbReference>
<dbReference type="Pfam" id="PF02852">
    <property type="entry name" value="Pyr_redox_dim"/>
    <property type="match status" value="1"/>
</dbReference>
<feature type="binding site" evidence="5">
    <location>
        <begin position="205"/>
        <end position="212"/>
    </location>
    <ligand>
        <name>NAD(+)</name>
        <dbReference type="ChEBI" id="CHEBI:57540"/>
    </ligand>
</feature>
<keyword evidence="10" id="KW-1185">Reference proteome</keyword>
<dbReference type="SUPFAM" id="SSF51905">
    <property type="entry name" value="FAD/NAD(P)-binding domain"/>
    <property type="match status" value="1"/>
</dbReference>
<reference evidence="9" key="1">
    <citation type="submission" date="2021-01" db="EMBL/GenBank/DDBJ databases">
        <title>Whole genome shotgun sequence of Planotetraspora silvatica NBRC 100141.</title>
        <authorList>
            <person name="Komaki H."/>
            <person name="Tamura T."/>
        </authorList>
    </citation>
    <scope>NUCLEOTIDE SEQUENCE</scope>
    <source>
        <strain evidence="9">NBRC 100141</strain>
    </source>
</reference>
<evidence type="ECO:0000256" key="3">
    <source>
        <dbReference type="ARBA" id="ARBA00022827"/>
    </source>
</evidence>
<keyword evidence="2" id="KW-0285">Flavoprotein</keyword>
<feature type="domain" description="Pyridine nucleotide-disulphide oxidoreductase dimerisation" evidence="7">
    <location>
        <begin position="366"/>
        <end position="473"/>
    </location>
</feature>
<comment type="similarity">
    <text evidence="1">Belongs to the class-I pyridine nucleotide-disulfide oxidoreductase family.</text>
</comment>
<comment type="cofactor">
    <cofactor evidence="5">
        <name>FAD</name>
        <dbReference type="ChEBI" id="CHEBI:57692"/>
    </cofactor>
    <text evidence="5">Binds 1 FAD per subunit.</text>
</comment>